<organism evidence="3 4">
    <name type="scientific">Haloferax namakaokahaiae</name>
    <dbReference type="NCBI Taxonomy" id="1748331"/>
    <lineage>
        <taxon>Archaea</taxon>
        <taxon>Methanobacteriati</taxon>
        <taxon>Methanobacteriota</taxon>
        <taxon>Stenosarchaea group</taxon>
        <taxon>Halobacteria</taxon>
        <taxon>Halobacteriales</taxon>
        <taxon>Haloferacaceae</taxon>
        <taxon>Haloferax</taxon>
    </lineage>
</organism>
<keyword evidence="4" id="KW-1185">Reference proteome</keyword>
<dbReference type="InterPro" id="IPR036388">
    <property type="entry name" value="WH-like_DNA-bd_sf"/>
</dbReference>
<dbReference type="AlphaFoldDB" id="A0ABD5ZEE4"/>
<dbReference type="InterPro" id="IPR036390">
    <property type="entry name" value="WH_DNA-bd_sf"/>
</dbReference>
<dbReference type="SUPFAM" id="SSF46785">
    <property type="entry name" value="Winged helix' DNA-binding domain"/>
    <property type="match status" value="1"/>
</dbReference>
<comment type="caution">
    <text evidence="3">The sequence shown here is derived from an EMBL/GenBank/DDBJ whole genome shotgun (WGS) entry which is preliminary data.</text>
</comment>
<gene>
    <name evidence="3" type="ORF">ACFQJC_07485</name>
</gene>
<evidence type="ECO:0000313" key="4">
    <source>
        <dbReference type="Proteomes" id="UP001596481"/>
    </source>
</evidence>
<evidence type="ECO:0000259" key="2">
    <source>
        <dbReference type="Pfam" id="PF25213"/>
    </source>
</evidence>
<evidence type="ECO:0000259" key="1">
    <source>
        <dbReference type="Pfam" id="PF08350"/>
    </source>
</evidence>
<dbReference type="Proteomes" id="UP001596481">
    <property type="component" value="Unassembled WGS sequence"/>
</dbReference>
<dbReference type="Gene3D" id="1.10.10.10">
    <property type="entry name" value="Winged helix-like DNA-binding domain superfamily/Winged helix DNA-binding domain"/>
    <property type="match status" value="1"/>
</dbReference>
<proteinExistence type="predicted"/>
<dbReference type="Pfam" id="PF08350">
    <property type="entry name" value="FilR1_middle"/>
    <property type="match status" value="1"/>
</dbReference>
<dbReference type="EMBL" id="JBHTAA010000005">
    <property type="protein sequence ID" value="MFC7203352.1"/>
    <property type="molecule type" value="Genomic_DNA"/>
</dbReference>
<dbReference type="Pfam" id="PF25213">
    <property type="entry name" value="HVO_A0261_N"/>
    <property type="match status" value="1"/>
</dbReference>
<feature type="domain" description="HVO-A0261-like N-terminal" evidence="2">
    <location>
        <begin position="4"/>
        <end position="85"/>
    </location>
</feature>
<accession>A0ABD5ZEE4</accession>
<protein>
    <submittedName>
        <fullName evidence="3">Helix-turn-helix transcriptional regulator</fullName>
    </submittedName>
</protein>
<name>A0ABD5ZEE4_9EURY</name>
<sequence length="262" mass="28423">MDARKDIAFLVGSESREAILDALATEPRRPTELATVCGCARETAQRTLAGFCDRNWVEKHAEKYRLTPGGRMVYEQYVELVGTVTQVDLTSEFLTNATGPIAGVPQSVLEQVTVTTAVGGDPHAPLNRYLTVLGDEPVDEFRGISPIVSRVFNEAAERVIGPGTRMELIIDSEVLQRSMDSYPDALEQAHELEQFTLRVSEESIDFGLLLVDEHALVAAYDGDGNMVALIDGDEPAVLEWAQSVYDAVSANATAIEALGPNA</sequence>
<reference evidence="3 4" key="1">
    <citation type="journal article" date="2019" name="Int. J. Syst. Evol. Microbiol.">
        <title>The Global Catalogue of Microorganisms (GCM) 10K type strain sequencing project: providing services to taxonomists for standard genome sequencing and annotation.</title>
        <authorList>
            <consortium name="The Broad Institute Genomics Platform"/>
            <consortium name="The Broad Institute Genome Sequencing Center for Infectious Disease"/>
            <person name="Wu L."/>
            <person name="Ma J."/>
        </authorList>
    </citation>
    <scope>NUCLEOTIDE SEQUENCE [LARGE SCALE GENOMIC DNA]</scope>
    <source>
        <strain evidence="3 4">DSM 29988</strain>
    </source>
</reference>
<feature type="domain" description="Methanogenesis regulatory protein FilR1 middle" evidence="1">
    <location>
        <begin position="122"/>
        <end position="248"/>
    </location>
</feature>
<evidence type="ECO:0000313" key="3">
    <source>
        <dbReference type="EMBL" id="MFC7203352.1"/>
    </source>
</evidence>
<dbReference type="InterPro" id="IPR057527">
    <property type="entry name" value="HVO_A0261-like_N"/>
</dbReference>
<dbReference type="InterPro" id="IPR013561">
    <property type="entry name" value="FilR1_middle_dom"/>
</dbReference>
<dbReference type="RefSeq" id="WP_390222695.1">
    <property type="nucleotide sequence ID" value="NZ_JBHTAA010000005.1"/>
</dbReference>